<protein>
    <submittedName>
        <fullName evidence="2">Uncharacterized protein</fullName>
    </submittedName>
</protein>
<keyword evidence="3" id="KW-1185">Reference proteome</keyword>
<dbReference type="OrthoDB" id="1735926at2759"/>
<name>A0A8J2WGM7_9CRUS</name>
<evidence type="ECO:0000256" key="1">
    <source>
        <dbReference type="SAM" id="MobiDB-lite"/>
    </source>
</evidence>
<reference evidence="2" key="1">
    <citation type="submission" date="2021-11" db="EMBL/GenBank/DDBJ databases">
        <authorList>
            <person name="Schell T."/>
        </authorList>
    </citation>
    <scope>NUCLEOTIDE SEQUENCE</scope>
    <source>
        <strain evidence="2">M5</strain>
    </source>
</reference>
<dbReference type="AlphaFoldDB" id="A0A8J2WGM7"/>
<evidence type="ECO:0000313" key="2">
    <source>
        <dbReference type="EMBL" id="CAH0100836.1"/>
    </source>
</evidence>
<proteinExistence type="predicted"/>
<organism evidence="2 3">
    <name type="scientific">Daphnia galeata</name>
    <dbReference type="NCBI Taxonomy" id="27404"/>
    <lineage>
        <taxon>Eukaryota</taxon>
        <taxon>Metazoa</taxon>
        <taxon>Ecdysozoa</taxon>
        <taxon>Arthropoda</taxon>
        <taxon>Crustacea</taxon>
        <taxon>Branchiopoda</taxon>
        <taxon>Diplostraca</taxon>
        <taxon>Cladocera</taxon>
        <taxon>Anomopoda</taxon>
        <taxon>Daphniidae</taxon>
        <taxon>Daphnia</taxon>
    </lineage>
</organism>
<gene>
    <name evidence="2" type="ORF">DGAL_LOCUS3124</name>
</gene>
<feature type="region of interest" description="Disordered" evidence="1">
    <location>
        <begin position="1"/>
        <end position="23"/>
    </location>
</feature>
<comment type="caution">
    <text evidence="2">The sequence shown here is derived from an EMBL/GenBank/DDBJ whole genome shotgun (WGS) entry which is preliminary data.</text>
</comment>
<accession>A0A8J2WGM7</accession>
<dbReference type="EMBL" id="CAKKLH010000046">
    <property type="protein sequence ID" value="CAH0100836.1"/>
    <property type="molecule type" value="Genomic_DNA"/>
</dbReference>
<sequence>MSVRRVKGSYRNSLRRFGSGDPNKAVRNSAWIFRNGEWRLIFDDGEEACLLYAKHEKNNSQLKVVAPLTWCSN</sequence>
<dbReference type="Proteomes" id="UP000789390">
    <property type="component" value="Unassembled WGS sequence"/>
</dbReference>
<evidence type="ECO:0000313" key="3">
    <source>
        <dbReference type="Proteomes" id="UP000789390"/>
    </source>
</evidence>